<dbReference type="InterPro" id="IPR009014">
    <property type="entry name" value="Transketo_C/PFOR_II"/>
</dbReference>
<dbReference type="RefSeq" id="WP_367286204.1">
    <property type="nucleotide sequence ID" value="NZ_JBBMEY010000001.1"/>
</dbReference>
<dbReference type="PANTHER" id="PTHR43322">
    <property type="entry name" value="1-D-DEOXYXYLULOSE 5-PHOSPHATE SYNTHASE-RELATED"/>
    <property type="match status" value="1"/>
</dbReference>
<dbReference type="EMBL" id="JBBMFI010000001">
    <property type="protein sequence ID" value="MEQ2564793.1"/>
    <property type="molecule type" value="Genomic_DNA"/>
</dbReference>
<dbReference type="Pfam" id="PF02780">
    <property type="entry name" value="Transketolase_C"/>
    <property type="match status" value="1"/>
</dbReference>
<protein>
    <recommendedName>
        <fullName evidence="5">1-deoxy-D-xylulose-5-phosphate synthase</fullName>
        <ecNumber evidence="5">2.2.1.7</ecNumber>
    </recommendedName>
</protein>
<evidence type="ECO:0000256" key="5">
    <source>
        <dbReference type="ARBA" id="ARBA00013150"/>
    </source>
</evidence>
<dbReference type="Gene3D" id="3.40.50.970">
    <property type="match status" value="2"/>
</dbReference>
<evidence type="ECO:0000256" key="7">
    <source>
        <dbReference type="ARBA" id="ARBA00022723"/>
    </source>
</evidence>
<feature type="domain" description="Transketolase-like pyrimidine-binding" evidence="12">
    <location>
        <begin position="279"/>
        <end position="441"/>
    </location>
</feature>
<comment type="pathway">
    <text evidence="2">Metabolic intermediate biosynthesis; 1-deoxy-D-xylulose 5-phosphate biosynthesis; 1-deoxy-D-xylulose 5-phosphate from D-glyceraldehyde 3-phosphate and pyruvate: step 1/1.</text>
</comment>
<keyword evidence="14" id="KW-1185">Reference proteome</keyword>
<keyword evidence="6 13" id="KW-0808">Transferase</keyword>
<evidence type="ECO:0000259" key="12">
    <source>
        <dbReference type="SMART" id="SM00861"/>
    </source>
</evidence>
<keyword evidence="11" id="KW-0414">Isoprene biosynthesis</keyword>
<evidence type="ECO:0000256" key="3">
    <source>
        <dbReference type="ARBA" id="ARBA00011081"/>
    </source>
</evidence>
<dbReference type="Pfam" id="PF13292">
    <property type="entry name" value="DXP_synthase_N"/>
    <property type="match status" value="2"/>
</dbReference>
<reference evidence="13 14" key="1">
    <citation type="submission" date="2024-03" db="EMBL/GenBank/DDBJ databases">
        <title>Human intestinal bacterial collection.</title>
        <authorList>
            <person name="Pauvert C."/>
            <person name="Hitch T.C.A."/>
            <person name="Clavel T."/>
        </authorList>
    </citation>
    <scope>NUCLEOTIDE SEQUENCE [LARGE SCALE GENOMIC DNA]</scope>
    <source>
        <strain evidence="13 14">CLA-AP-H18</strain>
    </source>
</reference>
<dbReference type="GO" id="GO:0008661">
    <property type="term" value="F:1-deoxy-D-xylulose-5-phosphate synthase activity"/>
    <property type="evidence" value="ECO:0007669"/>
    <property type="project" value="UniProtKB-EC"/>
</dbReference>
<dbReference type="CDD" id="cd07033">
    <property type="entry name" value="TPP_PYR_DXS_TK_like"/>
    <property type="match status" value="1"/>
</dbReference>
<dbReference type="PANTHER" id="PTHR43322:SF1">
    <property type="entry name" value="1-DEOXY-D-XYLULOSE-5-PHOSPHATE SYNTHASE"/>
    <property type="match status" value="1"/>
</dbReference>
<dbReference type="Proteomes" id="UP001478133">
    <property type="component" value="Unassembled WGS sequence"/>
</dbReference>
<name>A0ABV1HT66_9FIRM</name>
<dbReference type="CDD" id="cd02007">
    <property type="entry name" value="TPP_DXS"/>
    <property type="match status" value="1"/>
</dbReference>
<evidence type="ECO:0000256" key="4">
    <source>
        <dbReference type="ARBA" id="ARBA00011738"/>
    </source>
</evidence>
<accession>A0ABV1HT66</accession>
<comment type="caution">
    <text evidence="13">The sequence shown here is derived from an EMBL/GenBank/DDBJ whole genome shotgun (WGS) entry which is preliminary data.</text>
</comment>
<evidence type="ECO:0000256" key="1">
    <source>
        <dbReference type="ARBA" id="ARBA00001946"/>
    </source>
</evidence>
<evidence type="ECO:0000313" key="14">
    <source>
        <dbReference type="Proteomes" id="UP001478133"/>
    </source>
</evidence>
<gene>
    <name evidence="13" type="ORF">ABFO16_00895</name>
</gene>
<dbReference type="Gene3D" id="3.40.50.920">
    <property type="match status" value="1"/>
</dbReference>
<evidence type="ECO:0000256" key="9">
    <source>
        <dbReference type="ARBA" id="ARBA00022977"/>
    </source>
</evidence>
<proteinExistence type="inferred from homology"/>
<dbReference type="InterPro" id="IPR029061">
    <property type="entry name" value="THDP-binding"/>
</dbReference>
<sequence>MYLEKINGPADVKKMDIDSLNELASEMRDALLHRLSIHGGHFGPNFGMVEATIAMHYVFNSPIDQFVFDVSHQTYCHKMLPARQNSYLYKENFDDISGYSNPKESDHDFFEIGHTSTSVSLACGLAKARDVKGKNYNVVAVIGDGSLSGGEALEGLDFASELESNIIIIVNDNDMSIAENHGGLYQNLKLLRETNGKAECNLFKSMGLDYKFVADGNNIEEMISALKEVKDTTKPTVVHIVTEKGKGYALAEKNKEAWHWCMPFDPKTGKSTIDFGDAKDYGEITCEMLLDKMKEDKTLLTITSATPAVMGFTKDKRDLAGKQFVDVGIAEEHAVALASGIATGGGNAVYGVYSTFIQRTYDQISQDVCINNSPVTFLVFCASIYGMNDVTHLGIYDIPMLSNIPNLVYLAPTTLEDYKAMVDYATTQNEHPVAIRVPYDVFEAGKPQTKDFSKLNKYEVVSEGNDVAIIALGSFFGIGEKVKEMLADSNINATLINPYFITGTDDVLLESLKDNHKLVITIEDGVLDGGFGEKISRFYGNTNVNTINYGYKKEFLDRYNPEDILRENRITPEQIVEDIKNSL</sequence>
<keyword evidence="7" id="KW-0479">Metal-binding</keyword>
<dbReference type="SMART" id="SM00861">
    <property type="entry name" value="Transket_pyr"/>
    <property type="match status" value="1"/>
</dbReference>
<dbReference type="NCBIfam" id="NF003933">
    <property type="entry name" value="PRK05444.2-2"/>
    <property type="match status" value="1"/>
</dbReference>
<comment type="similarity">
    <text evidence="3">Belongs to the transketolase family. DXPS subfamily.</text>
</comment>
<evidence type="ECO:0000313" key="13">
    <source>
        <dbReference type="EMBL" id="MEQ2564793.1"/>
    </source>
</evidence>
<comment type="subunit">
    <text evidence="4">Homodimer.</text>
</comment>
<dbReference type="InterPro" id="IPR033248">
    <property type="entry name" value="Transketolase_C"/>
</dbReference>
<keyword evidence="9" id="KW-0784">Thiamine biosynthesis</keyword>
<evidence type="ECO:0000256" key="11">
    <source>
        <dbReference type="ARBA" id="ARBA00023229"/>
    </source>
</evidence>
<dbReference type="InterPro" id="IPR005475">
    <property type="entry name" value="Transketolase-like_Pyr-bd"/>
</dbReference>
<keyword evidence="10" id="KW-0786">Thiamine pyrophosphate</keyword>
<dbReference type="SUPFAM" id="SSF52922">
    <property type="entry name" value="TK C-terminal domain-like"/>
    <property type="match status" value="1"/>
</dbReference>
<evidence type="ECO:0000256" key="6">
    <source>
        <dbReference type="ARBA" id="ARBA00022679"/>
    </source>
</evidence>
<dbReference type="EC" id="2.2.1.7" evidence="5"/>
<evidence type="ECO:0000256" key="2">
    <source>
        <dbReference type="ARBA" id="ARBA00004980"/>
    </source>
</evidence>
<dbReference type="InterPro" id="IPR005477">
    <property type="entry name" value="Dxylulose-5-P_synthase"/>
</dbReference>
<evidence type="ECO:0000256" key="10">
    <source>
        <dbReference type="ARBA" id="ARBA00023052"/>
    </source>
</evidence>
<dbReference type="NCBIfam" id="NF008968">
    <property type="entry name" value="PRK12315.1"/>
    <property type="match status" value="1"/>
</dbReference>
<dbReference type="Pfam" id="PF02779">
    <property type="entry name" value="Transket_pyr"/>
    <property type="match status" value="1"/>
</dbReference>
<evidence type="ECO:0000256" key="8">
    <source>
        <dbReference type="ARBA" id="ARBA00022842"/>
    </source>
</evidence>
<dbReference type="SUPFAM" id="SSF52518">
    <property type="entry name" value="Thiamin diphosphate-binding fold (THDP-binding)"/>
    <property type="match status" value="2"/>
</dbReference>
<comment type="cofactor">
    <cofactor evidence="1">
        <name>Mg(2+)</name>
        <dbReference type="ChEBI" id="CHEBI:18420"/>
    </cofactor>
</comment>
<organism evidence="13 14">
    <name type="scientific">Ruminococcoides intestinihominis</name>
    <dbReference type="NCBI Taxonomy" id="3133161"/>
    <lineage>
        <taxon>Bacteria</taxon>
        <taxon>Bacillati</taxon>
        <taxon>Bacillota</taxon>
        <taxon>Clostridia</taxon>
        <taxon>Eubacteriales</taxon>
        <taxon>Oscillospiraceae</taxon>
        <taxon>Ruminococcoides</taxon>
    </lineage>
</organism>
<keyword evidence="8" id="KW-0460">Magnesium</keyword>